<dbReference type="RefSeq" id="WP_344533826.1">
    <property type="nucleotide sequence ID" value="NZ_BAAAPE010000016.1"/>
</dbReference>
<protein>
    <submittedName>
        <fullName evidence="2">Uncharacterized protein</fullName>
    </submittedName>
</protein>
<comment type="caution">
    <text evidence="2">The sequence shown here is derived from an EMBL/GenBank/DDBJ whole genome shotgun (WGS) entry which is preliminary data.</text>
</comment>
<dbReference type="Proteomes" id="UP001500016">
    <property type="component" value="Unassembled WGS sequence"/>
</dbReference>
<feature type="compositionally biased region" description="Basic residues" evidence="1">
    <location>
        <begin position="1"/>
        <end position="15"/>
    </location>
</feature>
<accession>A0ABN2WS66</accession>
<organism evidence="2 3">
    <name type="scientific">Streptomyces albiaxialis</name>
    <dbReference type="NCBI Taxonomy" id="329523"/>
    <lineage>
        <taxon>Bacteria</taxon>
        <taxon>Bacillati</taxon>
        <taxon>Actinomycetota</taxon>
        <taxon>Actinomycetes</taxon>
        <taxon>Kitasatosporales</taxon>
        <taxon>Streptomycetaceae</taxon>
        <taxon>Streptomyces</taxon>
    </lineage>
</organism>
<evidence type="ECO:0000313" key="3">
    <source>
        <dbReference type="Proteomes" id="UP001500016"/>
    </source>
</evidence>
<gene>
    <name evidence="2" type="ORF">GCM10009801_68420</name>
</gene>
<evidence type="ECO:0000313" key="2">
    <source>
        <dbReference type="EMBL" id="GAA2097785.1"/>
    </source>
</evidence>
<feature type="compositionally biased region" description="Acidic residues" evidence="1">
    <location>
        <begin position="33"/>
        <end position="42"/>
    </location>
</feature>
<evidence type="ECO:0000256" key="1">
    <source>
        <dbReference type="SAM" id="MobiDB-lite"/>
    </source>
</evidence>
<sequence>MSGKRRASHSSGKKPHGSERSQGSEQGKSALEETLDEFEEAETGSGDPAVPRRRHRPRGEAGDALRPSLGRQEDARGE</sequence>
<keyword evidence="3" id="KW-1185">Reference proteome</keyword>
<name>A0ABN2WS66_9ACTN</name>
<proteinExistence type="predicted"/>
<dbReference type="EMBL" id="BAAAPE010000016">
    <property type="protein sequence ID" value="GAA2097785.1"/>
    <property type="molecule type" value="Genomic_DNA"/>
</dbReference>
<feature type="region of interest" description="Disordered" evidence="1">
    <location>
        <begin position="1"/>
        <end position="78"/>
    </location>
</feature>
<reference evidence="2 3" key="1">
    <citation type="journal article" date="2019" name="Int. J. Syst. Evol. Microbiol.">
        <title>The Global Catalogue of Microorganisms (GCM) 10K type strain sequencing project: providing services to taxonomists for standard genome sequencing and annotation.</title>
        <authorList>
            <consortium name="The Broad Institute Genomics Platform"/>
            <consortium name="The Broad Institute Genome Sequencing Center for Infectious Disease"/>
            <person name="Wu L."/>
            <person name="Ma J."/>
        </authorList>
    </citation>
    <scope>NUCLEOTIDE SEQUENCE [LARGE SCALE GENOMIC DNA]</scope>
    <source>
        <strain evidence="2 3">JCM 15478</strain>
    </source>
</reference>